<keyword evidence="1" id="KW-0812">Transmembrane</keyword>
<dbReference type="OrthoDB" id="1119382at2"/>
<reference evidence="4 5" key="1">
    <citation type="submission" date="2015-11" db="EMBL/GenBank/DDBJ databases">
        <title>Sequence of Pedobacter ginsenosidimutans.</title>
        <authorList>
            <person name="Carson E."/>
            <person name="Keyser V."/>
            <person name="Newman J."/>
            <person name="Miller J."/>
        </authorList>
    </citation>
    <scope>NUCLEOTIDE SEQUENCE [LARGE SCALE GENOMIC DNA]</scope>
    <source>
        <strain evidence="4 5">KACC 14530</strain>
    </source>
</reference>
<feature type="domain" description="FecR protein" evidence="2">
    <location>
        <begin position="135"/>
        <end position="224"/>
    </location>
</feature>
<dbReference type="InterPro" id="IPR032508">
    <property type="entry name" value="FecR_C"/>
</dbReference>
<organism evidence="4 5">
    <name type="scientific">Pedobacter ginsenosidimutans</name>
    <dbReference type="NCBI Taxonomy" id="687842"/>
    <lineage>
        <taxon>Bacteria</taxon>
        <taxon>Pseudomonadati</taxon>
        <taxon>Bacteroidota</taxon>
        <taxon>Sphingobacteriia</taxon>
        <taxon>Sphingobacteriales</taxon>
        <taxon>Sphingobacteriaceae</taxon>
        <taxon>Pedobacter</taxon>
    </lineage>
</organism>
<comment type="caution">
    <text evidence="4">The sequence shown here is derived from an EMBL/GenBank/DDBJ whole genome shotgun (WGS) entry which is preliminary data.</text>
</comment>
<accession>A0A0T5VK21</accession>
<dbReference type="PIRSF" id="PIRSF018266">
    <property type="entry name" value="FecR"/>
    <property type="match status" value="1"/>
</dbReference>
<evidence type="ECO:0000256" key="1">
    <source>
        <dbReference type="SAM" id="Phobius"/>
    </source>
</evidence>
<evidence type="ECO:0000259" key="2">
    <source>
        <dbReference type="Pfam" id="PF04773"/>
    </source>
</evidence>
<dbReference type="Pfam" id="PF16344">
    <property type="entry name" value="FecR_C"/>
    <property type="match status" value="1"/>
</dbReference>
<dbReference type="Pfam" id="PF04773">
    <property type="entry name" value="FecR"/>
    <property type="match status" value="1"/>
</dbReference>
<dbReference type="Gene3D" id="3.55.50.30">
    <property type="match status" value="1"/>
</dbReference>
<evidence type="ECO:0000259" key="3">
    <source>
        <dbReference type="Pfam" id="PF16344"/>
    </source>
</evidence>
<dbReference type="InterPro" id="IPR012373">
    <property type="entry name" value="Ferrdict_sens_TM"/>
</dbReference>
<feature type="domain" description="Protein FecR C-terminal" evidence="3">
    <location>
        <begin position="271"/>
        <end position="340"/>
    </location>
</feature>
<evidence type="ECO:0008006" key="6">
    <source>
        <dbReference type="Google" id="ProtNLM"/>
    </source>
</evidence>
<dbReference type="AlphaFoldDB" id="A0A0T5VK21"/>
<dbReference type="Proteomes" id="UP000051950">
    <property type="component" value="Unassembled WGS sequence"/>
</dbReference>
<keyword evidence="1" id="KW-0472">Membrane</keyword>
<keyword evidence="5" id="KW-1185">Reference proteome</keyword>
<dbReference type="STRING" id="687842.ASU31_20360"/>
<gene>
    <name evidence="4" type="ORF">ASU31_20360</name>
</gene>
<protein>
    <recommendedName>
        <fullName evidence="6">FecR protein domain-containing protein</fullName>
    </recommendedName>
</protein>
<evidence type="ECO:0000313" key="4">
    <source>
        <dbReference type="EMBL" id="KRT14227.1"/>
    </source>
</evidence>
<dbReference type="EMBL" id="LMZQ01000021">
    <property type="protein sequence ID" value="KRT14227.1"/>
    <property type="molecule type" value="Genomic_DNA"/>
</dbReference>
<proteinExistence type="predicted"/>
<dbReference type="InterPro" id="IPR006860">
    <property type="entry name" value="FecR"/>
</dbReference>
<dbReference type="RefSeq" id="WP_057934106.1">
    <property type="nucleotide sequence ID" value="NZ_LMZQ01000021.1"/>
</dbReference>
<dbReference type="Gene3D" id="2.60.120.1440">
    <property type="match status" value="1"/>
</dbReference>
<sequence length="341" mass="37445">MDHKTEKKALIRKYINGGCTAEETAEIKSLLSAGDLSVLFSEVMDEIAASTADEYIEPDVSQALAKFHGMQSAGNIGGNEPIVLGLASKNIKLRRYLSYAAAIALIIGSISLLIPRLDKKTQQYALIDQHFENPKGKRSKILLPDSSIVYLGPGSTLSFPSKFATNVRAISLKGEAFFEVTKNPKRPFIIHTGNIVTRVLGTSFKVDAFLNQPVSVLVSTGKVRVDREVNKVLHPIAVLLPGQSVVWNGKTGARELGKVPVEDIIAWKNGKLVFRKTRIADITDILERTYNVAIEIKSPAVAERQIRVNLTTDIPLSKLIKILSIAGNFNYKINQNHVSIF</sequence>
<name>A0A0T5VK21_9SPHI</name>
<evidence type="ECO:0000313" key="5">
    <source>
        <dbReference type="Proteomes" id="UP000051950"/>
    </source>
</evidence>
<dbReference type="PANTHER" id="PTHR30273">
    <property type="entry name" value="PERIPLASMIC SIGNAL SENSOR AND SIGMA FACTOR ACTIVATOR FECR-RELATED"/>
    <property type="match status" value="1"/>
</dbReference>
<feature type="transmembrane region" description="Helical" evidence="1">
    <location>
        <begin position="96"/>
        <end position="114"/>
    </location>
</feature>
<keyword evidence="1" id="KW-1133">Transmembrane helix</keyword>
<dbReference type="PANTHER" id="PTHR30273:SF2">
    <property type="entry name" value="PROTEIN FECR"/>
    <property type="match status" value="1"/>
</dbReference>
<dbReference type="GO" id="GO:0016989">
    <property type="term" value="F:sigma factor antagonist activity"/>
    <property type="evidence" value="ECO:0007669"/>
    <property type="project" value="TreeGrafter"/>
</dbReference>